<gene>
    <name evidence="2" type="ORF">GCM10007932_20310</name>
</gene>
<protein>
    <submittedName>
        <fullName evidence="2">DNA-binding protein</fullName>
    </submittedName>
</protein>
<dbReference type="PANTHER" id="PTHR34988">
    <property type="entry name" value="PROTEIN, PUTATIVE-RELATED"/>
    <property type="match status" value="1"/>
</dbReference>
<dbReference type="RefSeq" id="WP_126606421.1">
    <property type="nucleotide sequence ID" value="NZ_AP025145.1"/>
</dbReference>
<keyword evidence="3" id="KW-1185">Reference proteome</keyword>
<accession>A0AAV5NPS7</accession>
<dbReference type="Pfam" id="PF03479">
    <property type="entry name" value="PCC"/>
    <property type="match status" value="1"/>
</dbReference>
<dbReference type="Gene3D" id="3.30.1330.80">
    <property type="entry name" value="Hypothetical protein, similar to alpha- acetolactate decarboxylase, domain 2"/>
    <property type="match status" value="1"/>
</dbReference>
<evidence type="ECO:0000313" key="3">
    <source>
        <dbReference type="Proteomes" id="UP001156690"/>
    </source>
</evidence>
<name>A0AAV5NPS7_9VIBR</name>
<dbReference type="InterPro" id="IPR005175">
    <property type="entry name" value="PPC_dom"/>
</dbReference>
<dbReference type="CDD" id="cd11378">
    <property type="entry name" value="DUF296"/>
    <property type="match status" value="1"/>
</dbReference>
<organism evidence="2 3">
    <name type="scientific">Vibrio penaeicida</name>
    <dbReference type="NCBI Taxonomy" id="104609"/>
    <lineage>
        <taxon>Bacteria</taxon>
        <taxon>Pseudomonadati</taxon>
        <taxon>Pseudomonadota</taxon>
        <taxon>Gammaproteobacteria</taxon>
        <taxon>Vibrionales</taxon>
        <taxon>Vibrionaceae</taxon>
        <taxon>Vibrio</taxon>
    </lineage>
</organism>
<dbReference type="EMBL" id="BSNX01000019">
    <property type="protein sequence ID" value="GLQ72671.1"/>
    <property type="molecule type" value="Genomic_DNA"/>
</dbReference>
<dbReference type="AlphaFoldDB" id="A0AAV5NPS7"/>
<proteinExistence type="predicted"/>
<dbReference type="SUPFAM" id="SSF117856">
    <property type="entry name" value="AF0104/ALDC/Ptd012-like"/>
    <property type="match status" value="1"/>
</dbReference>
<dbReference type="GO" id="GO:0003677">
    <property type="term" value="F:DNA binding"/>
    <property type="evidence" value="ECO:0007669"/>
    <property type="project" value="UniProtKB-KW"/>
</dbReference>
<evidence type="ECO:0000259" key="1">
    <source>
        <dbReference type="PROSITE" id="PS51742"/>
    </source>
</evidence>
<dbReference type="PROSITE" id="PS51742">
    <property type="entry name" value="PPC"/>
    <property type="match status" value="1"/>
</dbReference>
<evidence type="ECO:0000313" key="2">
    <source>
        <dbReference type="EMBL" id="GLQ72671.1"/>
    </source>
</evidence>
<dbReference type="Proteomes" id="UP001156690">
    <property type="component" value="Unassembled WGS sequence"/>
</dbReference>
<dbReference type="PANTHER" id="PTHR34988:SF1">
    <property type="entry name" value="DNA-BINDING PROTEIN"/>
    <property type="match status" value="1"/>
</dbReference>
<keyword evidence="2" id="KW-0238">DNA-binding</keyword>
<sequence length="134" mass="14555">MNQIIPFAFRFQKGADLKGAIESVVIEKGIQAGSIASCVGSLSSLHIRLAGAQEFLKLEEPLEIVSIMGMLTHSHQHIHISVANRKGEVFGGHLMPGSIIDTTAELIVHSYSNLVFTREPDKSTGFTELVIKTN</sequence>
<feature type="domain" description="PPC" evidence="1">
    <location>
        <begin position="1"/>
        <end position="132"/>
    </location>
</feature>
<reference evidence="3" key="1">
    <citation type="journal article" date="2019" name="Int. J. Syst. Evol. Microbiol.">
        <title>The Global Catalogue of Microorganisms (GCM) 10K type strain sequencing project: providing services to taxonomists for standard genome sequencing and annotation.</title>
        <authorList>
            <consortium name="The Broad Institute Genomics Platform"/>
            <consortium name="The Broad Institute Genome Sequencing Center for Infectious Disease"/>
            <person name="Wu L."/>
            <person name="Ma J."/>
        </authorList>
    </citation>
    <scope>NUCLEOTIDE SEQUENCE [LARGE SCALE GENOMIC DNA]</scope>
    <source>
        <strain evidence="3">NBRC 15640</strain>
    </source>
</reference>
<comment type="caution">
    <text evidence="2">The sequence shown here is derived from an EMBL/GenBank/DDBJ whole genome shotgun (WGS) entry which is preliminary data.</text>
</comment>